<dbReference type="SUPFAM" id="SSF48179">
    <property type="entry name" value="6-phosphogluconate dehydrogenase C-terminal domain-like"/>
    <property type="match status" value="1"/>
</dbReference>
<dbReference type="SMART" id="SM01350">
    <property type="entry name" value="6PGD"/>
    <property type="match status" value="1"/>
</dbReference>
<evidence type="ECO:0000313" key="14">
    <source>
        <dbReference type="EMBL" id="MEM5947614.1"/>
    </source>
</evidence>
<accession>A0ABU9UAB7</accession>
<dbReference type="Pfam" id="PF03446">
    <property type="entry name" value="NAD_binding_2"/>
    <property type="match status" value="1"/>
</dbReference>
<dbReference type="InterPro" id="IPR006184">
    <property type="entry name" value="6PGdom_BS"/>
</dbReference>
<proteinExistence type="inferred from homology"/>
<dbReference type="Gene3D" id="1.10.1040.10">
    <property type="entry name" value="N-(1-d-carboxylethyl)-l-norvaline Dehydrogenase, domain 2"/>
    <property type="match status" value="1"/>
</dbReference>
<evidence type="ECO:0000256" key="3">
    <source>
        <dbReference type="ARBA" id="ARBA00008419"/>
    </source>
</evidence>
<dbReference type="InterPro" id="IPR006114">
    <property type="entry name" value="6PGDH_C"/>
</dbReference>
<comment type="caution">
    <text evidence="14">The sequence shown here is derived from an EMBL/GenBank/DDBJ whole genome shotgun (WGS) entry which is preliminary data.</text>
</comment>
<comment type="pathway">
    <text evidence="2 11 12">Carbohydrate degradation; pentose phosphate pathway; D-ribulose 5-phosphate from D-glucose 6-phosphate (oxidative stage): step 3/3.</text>
</comment>
<evidence type="ECO:0000256" key="7">
    <source>
        <dbReference type="ARBA" id="ARBA00023002"/>
    </source>
</evidence>
<feature type="domain" description="6-phosphogluconate dehydrogenase C-terminal" evidence="13">
    <location>
        <begin position="181"/>
        <end position="471"/>
    </location>
</feature>
<dbReference type="InterPro" id="IPR013328">
    <property type="entry name" value="6PGD_dom2"/>
</dbReference>
<dbReference type="InterPro" id="IPR006113">
    <property type="entry name" value="6PGDH_Gnd/GntZ"/>
</dbReference>
<dbReference type="GO" id="GO:0004616">
    <property type="term" value="F:phosphogluconate dehydrogenase (decarboxylating) activity"/>
    <property type="evidence" value="ECO:0007669"/>
    <property type="project" value="UniProtKB-EC"/>
</dbReference>
<evidence type="ECO:0000256" key="12">
    <source>
        <dbReference type="RuleBase" id="RU000485"/>
    </source>
</evidence>
<dbReference type="PROSITE" id="PS00461">
    <property type="entry name" value="6PGD"/>
    <property type="match status" value="1"/>
</dbReference>
<evidence type="ECO:0000256" key="9">
    <source>
        <dbReference type="ARBA" id="ARBA00023126"/>
    </source>
</evidence>
<comment type="function">
    <text evidence="1 11">Catalyzes the oxidative decarboxylation of 6-phosphogluconate to ribulose 5-phosphate and CO(2), with concomitant reduction of NADP to NADPH.</text>
</comment>
<keyword evidence="8 12" id="KW-0311">Gluconate utilization</keyword>
<dbReference type="Gene3D" id="1.20.5.320">
    <property type="entry name" value="6-Phosphogluconate Dehydrogenase, domain 3"/>
    <property type="match status" value="1"/>
</dbReference>
<evidence type="ECO:0000256" key="2">
    <source>
        <dbReference type="ARBA" id="ARBA00004874"/>
    </source>
</evidence>
<dbReference type="Proteomes" id="UP001466331">
    <property type="component" value="Unassembled WGS sequence"/>
</dbReference>
<protein>
    <recommendedName>
        <fullName evidence="6 11">6-phosphogluconate dehydrogenase, decarboxylating</fullName>
        <ecNumber evidence="5 11">1.1.1.44</ecNumber>
    </recommendedName>
</protein>
<evidence type="ECO:0000256" key="8">
    <source>
        <dbReference type="ARBA" id="ARBA00023064"/>
    </source>
</evidence>
<dbReference type="Gene3D" id="3.40.50.720">
    <property type="entry name" value="NAD(P)-binding Rossmann-like Domain"/>
    <property type="match status" value="1"/>
</dbReference>
<evidence type="ECO:0000256" key="6">
    <source>
        <dbReference type="ARBA" id="ARBA00018193"/>
    </source>
</evidence>
<comment type="catalytic activity">
    <reaction evidence="10 11 12">
        <text>6-phospho-D-gluconate + NADP(+) = D-ribulose 5-phosphate + CO2 + NADPH</text>
        <dbReference type="Rhea" id="RHEA:10116"/>
        <dbReference type="ChEBI" id="CHEBI:16526"/>
        <dbReference type="ChEBI" id="CHEBI:57783"/>
        <dbReference type="ChEBI" id="CHEBI:58121"/>
        <dbReference type="ChEBI" id="CHEBI:58349"/>
        <dbReference type="ChEBI" id="CHEBI:58759"/>
        <dbReference type="EC" id="1.1.1.44"/>
    </reaction>
</comment>
<comment type="subunit">
    <text evidence="4 11">Homodimer.</text>
</comment>
<organism evidence="14 15">
    <name type="scientific">Rarispira pelagica</name>
    <dbReference type="NCBI Taxonomy" id="3141764"/>
    <lineage>
        <taxon>Bacteria</taxon>
        <taxon>Pseudomonadati</taxon>
        <taxon>Spirochaetota</taxon>
        <taxon>Spirochaetia</taxon>
        <taxon>Winmispirales</taxon>
        <taxon>Winmispiraceae</taxon>
        <taxon>Rarispira</taxon>
    </lineage>
</organism>
<keyword evidence="11 12" id="KW-0521">NADP</keyword>
<dbReference type="PRINTS" id="PR00076">
    <property type="entry name" value="6PGDHDRGNASE"/>
</dbReference>
<dbReference type="InterPro" id="IPR036291">
    <property type="entry name" value="NAD(P)-bd_dom_sf"/>
</dbReference>
<evidence type="ECO:0000256" key="4">
    <source>
        <dbReference type="ARBA" id="ARBA00011738"/>
    </source>
</evidence>
<dbReference type="NCBIfam" id="NF006765">
    <property type="entry name" value="PRK09287.1"/>
    <property type="match status" value="1"/>
</dbReference>
<gene>
    <name evidence="14" type="primary">gnd</name>
    <name evidence="14" type="ORF">WKV44_03555</name>
</gene>
<dbReference type="SUPFAM" id="SSF51735">
    <property type="entry name" value="NAD(P)-binding Rossmann-fold domains"/>
    <property type="match status" value="1"/>
</dbReference>
<evidence type="ECO:0000256" key="11">
    <source>
        <dbReference type="PIRNR" id="PIRNR000109"/>
    </source>
</evidence>
<keyword evidence="7 11" id="KW-0560">Oxidoreductase</keyword>
<sequence length="484" mass="53526">MQKSDVGLIGLAVMGQNLALNINDKGYSISVYNRSDSKTREFISGPANKRENLLATYSIEDFVASLEKPRKIILMVKAGEVVDIFIEKLLPHLEEGDIIIDGGNSYFKDTIRRTKELEKKSILFIGMGVSGGEEGARKGPSLMPGGNPQAWPQVKNILTKIAAKTPDGTACCNWVGNDGAGHYVKMVHNGIEYGDMQLIAETYHIMKDILALSYEEMADTFEKWNKGILNSYLIEITADILRHKDTDGNPLVEKILDAAGQKGTGKWTGIEALDKGVPVSLIVEAVFARAISSFKEERELASTKLSTNRQIYRGDKQHLLDSLEAALIAAKATSYAQGFMLLREAAKAYDWQLDFANIATLWRAGCIIRSSFLDSIIEAYKESPDIPNMLLAPYFANLITKKQDQWREVIATAVQHAIPVPALSSALSFLDSYKSNRLPANLIQAQRDYFGAHTYERTDKPRGQFFHTNWTGEGGNTTSGAYNA</sequence>
<evidence type="ECO:0000259" key="13">
    <source>
        <dbReference type="SMART" id="SM01350"/>
    </source>
</evidence>
<dbReference type="Pfam" id="PF00393">
    <property type="entry name" value="6PGD"/>
    <property type="match status" value="1"/>
</dbReference>
<evidence type="ECO:0000256" key="10">
    <source>
        <dbReference type="ARBA" id="ARBA00048640"/>
    </source>
</evidence>
<keyword evidence="9 11" id="KW-0570">Pentose shunt</keyword>
<evidence type="ECO:0000313" key="15">
    <source>
        <dbReference type="Proteomes" id="UP001466331"/>
    </source>
</evidence>
<dbReference type="InterPro" id="IPR006115">
    <property type="entry name" value="6PGDH_NADP-bd"/>
</dbReference>
<evidence type="ECO:0000256" key="5">
    <source>
        <dbReference type="ARBA" id="ARBA00013011"/>
    </source>
</evidence>
<dbReference type="RefSeq" id="WP_420069057.1">
    <property type="nucleotide sequence ID" value="NZ_JBCHKQ010000001.1"/>
</dbReference>
<comment type="similarity">
    <text evidence="3 11 12">Belongs to the 6-phosphogluconate dehydrogenase family.</text>
</comment>
<evidence type="ECO:0000256" key="1">
    <source>
        <dbReference type="ARBA" id="ARBA00002526"/>
    </source>
</evidence>
<name>A0ABU9UAB7_9SPIR</name>
<keyword evidence="15" id="KW-1185">Reference proteome</keyword>
<dbReference type="InterPro" id="IPR008927">
    <property type="entry name" value="6-PGluconate_DH-like_C_sf"/>
</dbReference>
<reference evidence="14 15" key="1">
    <citation type="submission" date="2024-03" db="EMBL/GenBank/DDBJ databases">
        <title>Ignisphaera cupida sp. nov., a hyperthermophilic hydrolytic archaeon from a hot spring of Kamchatka, and proposal of Ignisphaeraceae fam. nov.</title>
        <authorList>
            <person name="Podosokorskaya O.A."/>
            <person name="Elcheninov A.G."/>
            <person name="Maltseva A.I."/>
            <person name="Zayulina K.S."/>
            <person name="Novikov A."/>
            <person name="Merkel A.Y."/>
        </authorList>
    </citation>
    <scope>NUCLEOTIDE SEQUENCE [LARGE SCALE GENOMIC DNA]</scope>
    <source>
        <strain evidence="14 15">38H-sp</strain>
    </source>
</reference>
<dbReference type="EC" id="1.1.1.44" evidence="5 11"/>
<dbReference type="EMBL" id="JBCHKQ010000001">
    <property type="protein sequence ID" value="MEM5947614.1"/>
    <property type="molecule type" value="Genomic_DNA"/>
</dbReference>
<dbReference type="NCBIfam" id="TIGR00873">
    <property type="entry name" value="gnd"/>
    <property type="match status" value="1"/>
</dbReference>
<dbReference type="InterPro" id="IPR006183">
    <property type="entry name" value="Pgluconate_DH"/>
</dbReference>
<dbReference type="PANTHER" id="PTHR11811">
    <property type="entry name" value="6-PHOSPHOGLUCONATE DEHYDROGENASE"/>
    <property type="match status" value="1"/>
</dbReference>
<dbReference type="PIRSF" id="PIRSF000109">
    <property type="entry name" value="6PGD"/>
    <property type="match status" value="1"/>
</dbReference>